<name>A0A151XYM7_9GAMM</name>
<comment type="similarity">
    <text evidence="1">Belongs to the outer membrane porin (Opr) (TC 1.B.25) family.</text>
</comment>
<proteinExistence type="inferred from homology"/>
<protein>
    <submittedName>
        <fullName evidence="5">Porin</fullName>
    </submittedName>
</protein>
<accession>A0A151XYM7</accession>
<dbReference type="AlphaFoldDB" id="A0A151XYM7"/>
<dbReference type="STRING" id="1806892.AZH43_17065"/>
<dbReference type="PANTHER" id="PTHR34596:SF2">
    <property type="entry name" value="CHITOPORIN"/>
    <property type="match status" value="1"/>
</dbReference>
<feature type="chain" id="PRO_5007592059" evidence="4">
    <location>
        <begin position="30"/>
        <end position="421"/>
    </location>
</feature>
<dbReference type="EMBL" id="LUAW01000041">
    <property type="protein sequence ID" value="KYQ70855.1"/>
    <property type="molecule type" value="Genomic_DNA"/>
</dbReference>
<comment type="caution">
    <text evidence="5">The sequence shown here is derived from an EMBL/GenBank/DDBJ whole genome shotgun (WGS) entry which is preliminary data.</text>
</comment>
<dbReference type="Gene3D" id="2.40.160.10">
    <property type="entry name" value="Porin"/>
    <property type="match status" value="1"/>
</dbReference>
<keyword evidence="6" id="KW-1185">Reference proteome</keyword>
<dbReference type="InterPro" id="IPR005318">
    <property type="entry name" value="OM_porin_bac"/>
</dbReference>
<keyword evidence="2" id="KW-0813">Transport</keyword>
<dbReference type="InterPro" id="IPR023614">
    <property type="entry name" value="Porin_dom_sf"/>
</dbReference>
<gene>
    <name evidence="5" type="ORF">AZH43_17065</name>
</gene>
<evidence type="ECO:0000256" key="1">
    <source>
        <dbReference type="ARBA" id="ARBA00009075"/>
    </source>
</evidence>
<keyword evidence="3 4" id="KW-0732">Signal</keyword>
<evidence type="ECO:0000256" key="2">
    <source>
        <dbReference type="ARBA" id="ARBA00022448"/>
    </source>
</evidence>
<dbReference type="Proteomes" id="UP000076276">
    <property type="component" value="Unassembled WGS sequence"/>
</dbReference>
<sequence>MYSLSSKRTAQQAVLFSFFSIAGLNAAHANFFDDSQKSVYLRNFYVERDFEGTNQDIGSWSQGLSGRFESGYTDTPIQLGLDLGFQYALRLNDHNEERFDTVFKYDQAEKRQERDYLKLGTTLKLKYQNTELKVGELLPKTPVLFMDDSRQLITTFAGAMLESKEIKNLKISAGRFTHINARDDDEFRKMSLGGNKDPNKESDGMNFLGLDYNFTQKISGSYWFGQLEDIYQQHYVNAAYSEQINATKLKVDARYFNYKEDGDAYFGSIDAQSAGLQATVQNGGSSLTAGIQKNMGDDALPLLAGYVPQAYLQSWSTLAFYKPKELTWHALYSYDFKNAGVPGLKLGLRYLNGSEIYRPGFKDNKETEKNVIVNYTVPEGKLKGLGLEWRHIRADIKYGAGDTPGTDFVEDRIITSYTFKF</sequence>
<dbReference type="GO" id="GO:0015288">
    <property type="term" value="F:porin activity"/>
    <property type="evidence" value="ECO:0007669"/>
    <property type="project" value="TreeGrafter"/>
</dbReference>
<evidence type="ECO:0000313" key="6">
    <source>
        <dbReference type="Proteomes" id="UP000076276"/>
    </source>
</evidence>
<dbReference type="Pfam" id="PF03573">
    <property type="entry name" value="OprD"/>
    <property type="match status" value="1"/>
</dbReference>
<dbReference type="RefSeq" id="WP_067671304.1">
    <property type="nucleotide sequence ID" value="NZ_CBCSIK010000009.1"/>
</dbReference>
<evidence type="ECO:0000256" key="3">
    <source>
        <dbReference type="ARBA" id="ARBA00022729"/>
    </source>
</evidence>
<organism evidence="5 6">
    <name type="scientific">Acinetobacter pragensis</name>
    <dbReference type="NCBI Taxonomy" id="1806892"/>
    <lineage>
        <taxon>Bacteria</taxon>
        <taxon>Pseudomonadati</taxon>
        <taxon>Pseudomonadota</taxon>
        <taxon>Gammaproteobacteria</taxon>
        <taxon>Moraxellales</taxon>
        <taxon>Moraxellaceae</taxon>
        <taxon>Acinetobacter</taxon>
    </lineage>
</organism>
<evidence type="ECO:0000256" key="4">
    <source>
        <dbReference type="SAM" id="SignalP"/>
    </source>
</evidence>
<feature type="signal peptide" evidence="4">
    <location>
        <begin position="1"/>
        <end position="29"/>
    </location>
</feature>
<reference evidence="5 6" key="1">
    <citation type="submission" date="2016-03" db="EMBL/GenBank/DDBJ databases">
        <title>Acinetobacter genomospecies 28 strain ANC 4149.</title>
        <authorList>
            <person name="Radolfova-Krizova L."/>
            <person name="Nemec A."/>
        </authorList>
    </citation>
    <scope>NUCLEOTIDE SEQUENCE [LARGE SCALE GENOMIC DNA]</scope>
    <source>
        <strain evidence="5 6">ANC 4149</strain>
    </source>
</reference>
<dbReference type="PANTHER" id="PTHR34596">
    <property type="entry name" value="CHITOPORIN"/>
    <property type="match status" value="1"/>
</dbReference>
<dbReference type="GO" id="GO:0016020">
    <property type="term" value="C:membrane"/>
    <property type="evidence" value="ECO:0007669"/>
    <property type="project" value="InterPro"/>
</dbReference>
<evidence type="ECO:0000313" key="5">
    <source>
        <dbReference type="EMBL" id="KYQ70855.1"/>
    </source>
</evidence>
<dbReference type="OrthoDB" id="6759120at2"/>